<protein>
    <submittedName>
        <fullName evidence="4">DMT family transporter</fullName>
    </submittedName>
</protein>
<dbReference type="EMBL" id="JHEG04000001">
    <property type="protein sequence ID" value="KAF3884438.1"/>
    <property type="molecule type" value="Genomic_DNA"/>
</dbReference>
<sequence>MGQAEPKSLAFTGYFLAVVATVIWAGNFIVGRVFYMDILPVALAFWRWTIAVVTLMPFAMRTTIDHWKLVKKHLPYLSVSALLGVTAFNTSIYIAGYTSNEPGINCCFFPHFDRAHVSSLLRRADLLDTRHGYGGYREWCRIVNYGRLLRETAEHFLRNRLPQMFNPWRKTQKVK</sequence>
<proteinExistence type="inferred from homology"/>
<dbReference type="InterPro" id="IPR000620">
    <property type="entry name" value="EamA_dom"/>
</dbReference>
<dbReference type="GO" id="GO:0016020">
    <property type="term" value="C:membrane"/>
    <property type="evidence" value="ECO:0007669"/>
    <property type="project" value="InterPro"/>
</dbReference>
<keyword evidence="2" id="KW-0472">Membrane</keyword>
<keyword evidence="2" id="KW-1133">Transmembrane helix</keyword>
<dbReference type="OrthoDB" id="9805239at2"/>
<dbReference type="Pfam" id="PF00892">
    <property type="entry name" value="EamA"/>
    <property type="match status" value="1"/>
</dbReference>
<dbReference type="RefSeq" id="WP_050046084.1">
    <property type="nucleotide sequence ID" value="NZ_JHEG04000001.1"/>
</dbReference>
<feature type="domain" description="EamA" evidence="3">
    <location>
        <begin position="12"/>
        <end position="95"/>
    </location>
</feature>
<comment type="similarity">
    <text evidence="1">Belongs to the EamA transporter family.</text>
</comment>
<feature type="transmembrane region" description="Helical" evidence="2">
    <location>
        <begin position="41"/>
        <end position="64"/>
    </location>
</feature>
<evidence type="ECO:0000313" key="4">
    <source>
        <dbReference type="EMBL" id="KAF3884438.1"/>
    </source>
</evidence>
<evidence type="ECO:0000256" key="2">
    <source>
        <dbReference type="SAM" id="Phobius"/>
    </source>
</evidence>
<organism evidence="4 5">
    <name type="scientific">Tolypothrix bouteillei VB521301</name>
    <dbReference type="NCBI Taxonomy" id="1479485"/>
    <lineage>
        <taxon>Bacteria</taxon>
        <taxon>Bacillati</taxon>
        <taxon>Cyanobacteriota</taxon>
        <taxon>Cyanophyceae</taxon>
        <taxon>Nostocales</taxon>
        <taxon>Tolypothrichaceae</taxon>
        <taxon>Tolypothrix</taxon>
    </lineage>
</organism>
<evidence type="ECO:0000259" key="3">
    <source>
        <dbReference type="Pfam" id="PF00892"/>
    </source>
</evidence>
<keyword evidence="5" id="KW-1185">Reference proteome</keyword>
<gene>
    <name evidence="4" type="ORF">DA73_0400002330</name>
</gene>
<evidence type="ECO:0000313" key="5">
    <source>
        <dbReference type="Proteomes" id="UP000029738"/>
    </source>
</evidence>
<dbReference type="Proteomes" id="UP000029738">
    <property type="component" value="Unassembled WGS sequence"/>
</dbReference>
<keyword evidence="2" id="KW-0812">Transmembrane</keyword>
<name>A0A8S9SX62_9CYAN</name>
<reference evidence="4" key="1">
    <citation type="journal article" date="2015" name="Genome Announc.">
        <title>Draft Genome Sequence of Tolypothrix boutellei Strain VB521301.</title>
        <authorList>
            <person name="Chandrababunaidu M.M."/>
            <person name="Singh D."/>
            <person name="Sen D."/>
            <person name="Bhan S."/>
            <person name="Das S."/>
            <person name="Gupta A."/>
            <person name="Adhikary S.P."/>
            <person name="Tripathy S."/>
        </authorList>
    </citation>
    <scope>NUCLEOTIDE SEQUENCE</scope>
    <source>
        <strain evidence="4">VB521301</strain>
    </source>
</reference>
<reference evidence="4" key="2">
    <citation type="submission" date="2019-11" db="EMBL/GenBank/DDBJ databases">
        <title>Improved Assembly of Tolypothrix boutellei genome.</title>
        <authorList>
            <person name="Sarangi A.N."/>
            <person name="Mukherjee M."/>
            <person name="Ghosh S."/>
            <person name="Singh D."/>
            <person name="Das A."/>
            <person name="Kant S."/>
            <person name="Prusty A."/>
            <person name="Tripathy S."/>
        </authorList>
    </citation>
    <scope>NUCLEOTIDE SEQUENCE</scope>
    <source>
        <strain evidence="4">VB521301</strain>
    </source>
</reference>
<evidence type="ECO:0000256" key="1">
    <source>
        <dbReference type="ARBA" id="ARBA00007362"/>
    </source>
</evidence>
<comment type="caution">
    <text evidence="4">The sequence shown here is derived from an EMBL/GenBank/DDBJ whole genome shotgun (WGS) entry which is preliminary data.</text>
</comment>
<accession>A0A8S9SX62</accession>
<feature type="transmembrane region" description="Helical" evidence="2">
    <location>
        <begin position="12"/>
        <end position="35"/>
    </location>
</feature>
<dbReference type="AlphaFoldDB" id="A0A8S9SX62"/>
<feature type="transmembrane region" description="Helical" evidence="2">
    <location>
        <begin position="76"/>
        <end position="97"/>
    </location>
</feature>